<keyword evidence="3" id="KW-1003">Cell membrane</keyword>
<feature type="transmembrane region" description="Helical" evidence="7">
    <location>
        <begin position="50"/>
        <end position="74"/>
    </location>
</feature>
<dbReference type="PANTHER" id="PTHR33452">
    <property type="entry name" value="OXIDOREDUCTASE CATD-RELATED"/>
    <property type="match status" value="1"/>
</dbReference>
<comment type="similarity">
    <text evidence="2">Belongs to the DoxX family.</text>
</comment>
<evidence type="ECO:0000256" key="5">
    <source>
        <dbReference type="ARBA" id="ARBA00022989"/>
    </source>
</evidence>
<feature type="transmembrane region" description="Helical" evidence="7">
    <location>
        <begin position="81"/>
        <end position="97"/>
    </location>
</feature>
<reference evidence="9" key="1">
    <citation type="journal article" date="2019" name="Int. J. Syst. Evol. Microbiol.">
        <title>The Global Catalogue of Microorganisms (GCM) 10K type strain sequencing project: providing services to taxonomists for standard genome sequencing and annotation.</title>
        <authorList>
            <consortium name="The Broad Institute Genomics Platform"/>
            <consortium name="The Broad Institute Genome Sequencing Center for Infectious Disease"/>
            <person name="Wu L."/>
            <person name="Ma J."/>
        </authorList>
    </citation>
    <scope>NUCLEOTIDE SEQUENCE [LARGE SCALE GENOMIC DNA]</scope>
    <source>
        <strain evidence="9">KCTC 23984</strain>
    </source>
</reference>
<organism evidence="8 9">
    <name type="scientific">Pontibacter toksunensis</name>
    <dbReference type="NCBI Taxonomy" id="1332631"/>
    <lineage>
        <taxon>Bacteria</taxon>
        <taxon>Pseudomonadati</taxon>
        <taxon>Bacteroidota</taxon>
        <taxon>Cytophagia</taxon>
        <taxon>Cytophagales</taxon>
        <taxon>Hymenobacteraceae</taxon>
        <taxon>Pontibacter</taxon>
    </lineage>
</organism>
<evidence type="ECO:0000313" key="8">
    <source>
        <dbReference type="EMBL" id="MFD2998753.1"/>
    </source>
</evidence>
<dbReference type="Proteomes" id="UP001597641">
    <property type="component" value="Unassembled WGS sequence"/>
</dbReference>
<evidence type="ECO:0000256" key="6">
    <source>
        <dbReference type="ARBA" id="ARBA00023136"/>
    </source>
</evidence>
<evidence type="ECO:0000313" key="9">
    <source>
        <dbReference type="Proteomes" id="UP001597641"/>
    </source>
</evidence>
<evidence type="ECO:0000256" key="3">
    <source>
        <dbReference type="ARBA" id="ARBA00022475"/>
    </source>
</evidence>
<protein>
    <submittedName>
        <fullName evidence="8">DoxX family protein</fullName>
    </submittedName>
</protein>
<evidence type="ECO:0000256" key="2">
    <source>
        <dbReference type="ARBA" id="ARBA00006679"/>
    </source>
</evidence>
<name>A0ABW6BNM3_9BACT</name>
<dbReference type="RefSeq" id="WP_377479025.1">
    <property type="nucleotide sequence ID" value="NZ_JBHUOX010000001.1"/>
</dbReference>
<dbReference type="PANTHER" id="PTHR33452:SF1">
    <property type="entry name" value="INNER MEMBRANE PROTEIN YPHA-RELATED"/>
    <property type="match status" value="1"/>
</dbReference>
<comment type="caution">
    <text evidence="8">The sequence shown here is derived from an EMBL/GenBank/DDBJ whole genome shotgun (WGS) entry which is preliminary data.</text>
</comment>
<evidence type="ECO:0000256" key="7">
    <source>
        <dbReference type="SAM" id="Phobius"/>
    </source>
</evidence>
<dbReference type="InterPro" id="IPR032808">
    <property type="entry name" value="DoxX"/>
</dbReference>
<accession>A0ABW6BNM3</accession>
<keyword evidence="6 7" id="KW-0472">Membrane</keyword>
<proteinExistence type="inferred from homology"/>
<dbReference type="Pfam" id="PF07681">
    <property type="entry name" value="DoxX"/>
    <property type="match status" value="1"/>
</dbReference>
<keyword evidence="5 7" id="KW-1133">Transmembrane helix</keyword>
<keyword evidence="4 7" id="KW-0812">Transmembrane</keyword>
<dbReference type="InterPro" id="IPR051907">
    <property type="entry name" value="DoxX-like_oxidoreductase"/>
</dbReference>
<comment type="subcellular location">
    <subcellularLocation>
        <location evidence="1">Cell membrane</location>
        <topology evidence="1">Multi-pass membrane protein</topology>
    </subcellularLocation>
</comment>
<keyword evidence="9" id="KW-1185">Reference proteome</keyword>
<gene>
    <name evidence="8" type="ORF">ACFS7Z_00130</name>
</gene>
<feature type="transmembrane region" description="Helical" evidence="7">
    <location>
        <begin position="109"/>
        <end position="129"/>
    </location>
</feature>
<evidence type="ECO:0000256" key="1">
    <source>
        <dbReference type="ARBA" id="ARBA00004651"/>
    </source>
</evidence>
<evidence type="ECO:0000256" key="4">
    <source>
        <dbReference type="ARBA" id="ARBA00022692"/>
    </source>
</evidence>
<sequence length="145" mass="15508">MKSLFATSINPSKVHLALLLLRVVVACTMLFHGIPKLEKLLSGDFTFGDPIGIGSGPSLVLAAFAEFACSLLIFIGLGTRLATIPLIITMLVAAFIAHADDPITEKDLILLYLIVYSVLLLLGSGKYSVDHMLRKHSTVKATASV</sequence>
<dbReference type="EMBL" id="JBHUOX010000001">
    <property type="protein sequence ID" value="MFD2998753.1"/>
    <property type="molecule type" value="Genomic_DNA"/>
</dbReference>